<sequence length="490" mass="49096">MQAGRSATVRQPGPTRLKHGVHERQGVLLVGGARHFAVKGFGTQALGNSTPAAGKKDMTSELLERAFTLALTTRLKQHSGIHIDVRSTAWGLLEGKFGGMTVRGFKWRTPLELTADQLMVDVGELALDYQKLVWQQTVALKNVPQGSVAFTLTSQDLANFMVHPLMVAAAARAVKGHAFIFDRSTASVRLDPATGRGIITYQGTWAGDGQRYAVTMSTPPPAAAAAAARSAAAAAAASRAGGVASVVASSNTLEQLTVSARRVVLAPAARSTTGSFASVTSTDDSPAAAAVAAAAAAAVAATTAAVAGARSGPGFGSTGSSGGRARTMTVAPPAPVATATAGAGVATATAGADVAALSAASAASVDEYGVAYGEADMDPGAEVVAEGLRRFFSGLVINLQGIELRNPVLLVQLPGPNVGAAGGASANAGSPRAGFAAQPPRSGAPAPASAPASEPRPGQGAADSSALVPAVLTITMKVAILQLPPLDMKF</sequence>
<feature type="region of interest" description="Disordered" evidence="1">
    <location>
        <begin position="421"/>
        <end position="462"/>
    </location>
</feature>
<dbReference type="EMBL" id="BRXU01000013">
    <property type="protein sequence ID" value="GLC55604.1"/>
    <property type="molecule type" value="Genomic_DNA"/>
</dbReference>
<dbReference type="AlphaFoldDB" id="A0A9W6F471"/>
<comment type="caution">
    <text evidence="2">The sequence shown here is derived from an EMBL/GenBank/DDBJ whole genome shotgun (WGS) entry which is preliminary data.</text>
</comment>
<proteinExistence type="predicted"/>
<feature type="region of interest" description="Disordered" evidence="1">
    <location>
        <begin position="1"/>
        <end position="20"/>
    </location>
</feature>
<keyword evidence="3" id="KW-1185">Reference proteome</keyword>
<evidence type="ECO:0000313" key="3">
    <source>
        <dbReference type="Proteomes" id="UP001165080"/>
    </source>
</evidence>
<evidence type="ECO:0000256" key="1">
    <source>
        <dbReference type="SAM" id="MobiDB-lite"/>
    </source>
</evidence>
<feature type="compositionally biased region" description="Low complexity" evidence="1">
    <location>
        <begin position="421"/>
        <end position="458"/>
    </location>
</feature>
<organism evidence="2 3">
    <name type="scientific">Pleodorina starrii</name>
    <dbReference type="NCBI Taxonomy" id="330485"/>
    <lineage>
        <taxon>Eukaryota</taxon>
        <taxon>Viridiplantae</taxon>
        <taxon>Chlorophyta</taxon>
        <taxon>core chlorophytes</taxon>
        <taxon>Chlorophyceae</taxon>
        <taxon>CS clade</taxon>
        <taxon>Chlamydomonadales</taxon>
        <taxon>Volvocaceae</taxon>
        <taxon>Pleodorina</taxon>
    </lineage>
</organism>
<name>A0A9W6F471_9CHLO</name>
<protein>
    <submittedName>
        <fullName evidence="2">Uncharacterized protein</fullName>
    </submittedName>
</protein>
<accession>A0A9W6F471</accession>
<reference evidence="2 3" key="1">
    <citation type="journal article" date="2023" name="Commun. Biol.">
        <title>Reorganization of the ancestral sex-determining regions during the evolution of trioecy in Pleodorina starrii.</title>
        <authorList>
            <person name="Takahashi K."/>
            <person name="Suzuki S."/>
            <person name="Kawai-Toyooka H."/>
            <person name="Yamamoto K."/>
            <person name="Hamaji T."/>
            <person name="Ootsuki R."/>
            <person name="Yamaguchi H."/>
            <person name="Kawachi M."/>
            <person name="Higashiyama T."/>
            <person name="Nozaki H."/>
        </authorList>
    </citation>
    <scope>NUCLEOTIDE SEQUENCE [LARGE SCALE GENOMIC DNA]</scope>
    <source>
        <strain evidence="2 3">NIES-4479</strain>
    </source>
</reference>
<dbReference type="Proteomes" id="UP001165080">
    <property type="component" value="Unassembled WGS sequence"/>
</dbReference>
<evidence type="ECO:0000313" key="2">
    <source>
        <dbReference type="EMBL" id="GLC55604.1"/>
    </source>
</evidence>
<gene>
    <name evidence="2" type="primary">PLEST001990</name>
    <name evidence="2" type="ORF">PLESTB_001005800</name>
</gene>